<dbReference type="PANTHER" id="PTHR11214:SF23">
    <property type="entry name" value="N-ACETYLLACTOSAMINIDE BETA-1,3-N-ACETYLGLUCOSAMINYLTRANSFERASE 3"/>
    <property type="match status" value="1"/>
</dbReference>
<evidence type="ECO:0000256" key="8">
    <source>
        <dbReference type="ARBA" id="ARBA00023034"/>
    </source>
</evidence>
<evidence type="ECO:0000313" key="11">
    <source>
        <dbReference type="EMBL" id="KAF4110215.1"/>
    </source>
</evidence>
<evidence type="ECO:0000256" key="10">
    <source>
        <dbReference type="RuleBase" id="RU363063"/>
    </source>
</evidence>
<evidence type="ECO:0000256" key="6">
    <source>
        <dbReference type="ARBA" id="ARBA00022968"/>
    </source>
</evidence>
<evidence type="ECO:0000256" key="1">
    <source>
        <dbReference type="ARBA" id="ARBA00004323"/>
    </source>
</evidence>
<dbReference type="EC" id="2.4.1.-" evidence="10"/>
<evidence type="ECO:0000256" key="5">
    <source>
        <dbReference type="ARBA" id="ARBA00022692"/>
    </source>
</evidence>
<evidence type="ECO:0000256" key="7">
    <source>
        <dbReference type="ARBA" id="ARBA00022989"/>
    </source>
</evidence>
<dbReference type="EMBL" id="JAAMOB010000008">
    <property type="protein sequence ID" value="KAF4110215.1"/>
    <property type="molecule type" value="Genomic_DNA"/>
</dbReference>
<keyword evidence="7" id="KW-1133">Transmembrane helix</keyword>
<evidence type="ECO:0000256" key="3">
    <source>
        <dbReference type="ARBA" id="ARBA00022676"/>
    </source>
</evidence>
<proteinExistence type="inferred from homology"/>
<keyword evidence="4" id="KW-0808">Transferase</keyword>
<keyword evidence="5" id="KW-0812">Transmembrane</keyword>
<dbReference type="Pfam" id="PF01762">
    <property type="entry name" value="Galactosyl_T"/>
    <property type="match status" value="1"/>
</dbReference>
<comment type="similarity">
    <text evidence="2 10">Belongs to the glycosyltransferase 31 family.</text>
</comment>
<keyword evidence="3 10" id="KW-0328">Glycosyltransferase</keyword>
<dbReference type="AlphaFoldDB" id="A0A7J6CUK8"/>
<evidence type="ECO:0000256" key="2">
    <source>
        <dbReference type="ARBA" id="ARBA00008661"/>
    </source>
</evidence>
<dbReference type="Gene3D" id="3.90.550.50">
    <property type="match status" value="1"/>
</dbReference>
<keyword evidence="9" id="KW-0472">Membrane</keyword>
<dbReference type="GO" id="GO:0016758">
    <property type="term" value="F:hexosyltransferase activity"/>
    <property type="evidence" value="ECO:0007669"/>
    <property type="project" value="InterPro"/>
</dbReference>
<dbReference type="GO" id="GO:0006493">
    <property type="term" value="P:protein O-linked glycosylation"/>
    <property type="evidence" value="ECO:0007669"/>
    <property type="project" value="TreeGrafter"/>
</dbReference>
<keyword evidence="8 10" id="KW-0333">Golgi apparatus</keyword>
<reference evidence="11 12" key="1">
    <citation type="submission" date="2020-04" db="EMBL/GenBank/DDBJ databases">
        <title>Chromosome-level genome assembly of a cyprinid fish Onychostoma macrolepis by integration of Nanopore Sequencing, Bionano and Hi-C technology.</title>
        <authorList>
            <person name="Wang D."/>
        </authorList>
    </citation>
    <scope>NUCLEOTIDE SEQUENCE [LARGE SCALE GENOMIC DNA]</scope>
    <source>
        <strain evidence="11">SWU-2019</strain>
        <tissue evidence="11">Muscle</tissue>
    </source>
</reference>
<keyword evidence="12" id="KW-1185">Reference proteome</keyword>
<evidence type="ECO:0000256" key="9">
    <source>
        <dbReference type="ARBA" id="ARBA00023136"/>
    </source>
</evidence>
<dbReference type="InterPro" id="IPR002659">
    <property type="entry name" value="Glyco_trans_31"/>
</dbReference>
<gene>
    <name evidence="11" type="ORF">G5714_009467</name>
</gene>
<sequence>MPTLFFNGEEDHLVPSSSRVLLDSDLFRVIGRMIGYSFIHGGPLLTGLSPSINSLLLGNDEPATIDLRDCPDQDITDIVSLPRDLTDVEHYQVNDIALSWDLPPLTTENRKWLAEKILQHAVIGRRERQIKQLQRGLKDTGVLLMLKERPSLISVLFPRAADKIILPEMVLERVIWPMMQDEDEDEDVHEVPLELKCQMSSYLRKYIENGAKMRRNDLQTIALLLTGVVCLVIITNKNDFENDVTLKSKDVYEMLHHQNNLSSFKTLRPSSSHCRRNMSAYNVTGFSILPNHIKDFLLYRHCRSFPMLLDVPNKCGGPQNSADVFLLLAIKSSPENYDRREVLRKTWAKDRLHKGVWIRRVFITGTSKTGFEKRRLNKLLKLENSENQDIIQWDFDDSFFNLTLKQILFLEWMERWCPHVRFLFNGDDDVFAVV</sequence>
<comment type="caution">
    <text evidence="11">The sequence shown here is derived from an EMBL/GenBank/DDBJ whole genome shotgun (WGS) entry which is preliminary data.</text>
</comment>
<dbReference type="GO" id="GO:0000139">
    <property type="term" value="C:Golgi membrane"/>
    <property type="evidence" value="ECO:0007669"/>
    <property type="project" value="UniProtKB-SubCell"/>
</dbReference>
<dbReference type="GO" id="GO:0030311">
    <property type="term" value="P:poly-N-acetyllactosamine biosynthetic process"/>
    <property type="evidence" value="ECO:0007669"/>
    <property type="project" value="TreeGrafter"/>
</dbReference>
<dbReference type="PANTHER" id="PTHR11214">
    <property type="entry name" value="BETA-1,3-N-ACETYLGLUCOSAMINYLTRANSFERASE"/>
    <property type="match status" value="1"/>
</dbReference>
<accession>A0A7J6CUK8</accession>
<dbReference type="GO" id="GO:0004842">
    <property type="term" value="F:ubiquitin-protein transferase activity"/>
    <property type="evidence" value="ECO:0007669"/>
    <property type="project" value="InterPro"/>
</dbReference>
<evidence type="ECO:0000313" key="12">
    <source>
        <dbReference type="Proteomes" id="UP000579812"/>
    </source>
</evidence>
<organism evidence="11 12">
    <name type="scientific">Onychostoma macrolepis</name>
    <dbReference type="NCBI Taxonomy" id="369639"/>
    <lineage>
        <taxon>Eukaryota</taxon>
        <taxon>Metazoa</taxon>
        <taxon>Chordata</taxon>
        <taxon>Craniata</taxon>
        <taxon>Vertebrata</taxon>
        <taxon>Euteleostomi</taxon>
        <taxon>Actinopterygii</taxon>
        <taxon>Neopterygii</taxon>
        <taxon>Teleostei</taxon>
        <taxon>Ostariophysi</taxon>
        <taxon>Cypriniformes</taxon>
        <taxon>Cyprinidae</taxon>
        <taxon>Acrossocheilinae</taxon>
        <taxon>Onychostoma</taxon>
    </lineage>
</organism>
<dbReference type="Proteomes" id="UP000579812">
    <property type="component" value="Unassembled WGS sequence"/>
</dbReference>
<name>A0A7J6CUK8_9TELE</name>
<evidence type="ECO:0000256" key="4">
    <source>
        <dbReference type="ARBA" id="ARBA00022679"/>
    </source>
</evidence>
<dbReference type="InterPro" id="IPR035983">
    <property type="entry name" value="Hect_E3_ubiquitin_ligase"/>
</dbReference>
<dbReference type="GO" id="GO:0008194">
    <property type="term" value="F:UDP-glycosyltransferase activity"/>
    <property type="evidence" value="ECO:0007669"/>
    <property type="project" value="TreeGrafter"/>
</dbReference>
<comment type="subcellular location">
    <subcellularLocation>
        <location evidence="1 10">Golgi apparatus membrane</location>
        <topology evidence="1 10">Single-pass type II membrane protein</topology>
    </subcellularLocation>
</comment>
<protein>
    <recommendedName>
        <fullName evidence="10">Hexosyltransferase</fullName>
        <ecNumber evidence="10">2.4.1.-</ecNumber>
    </recommendedName>
</protein>
<dbReference type="SUPFAM" id="SSF56204">
    <property type="entry name" value="Hect, E3 ligase catalytic domain"/>
    <property type="match status" value="1"/>
</dbReference>
<keyword evidence="6" id="KW-0735">Signal-anchor</keyword>